<dbReference type="InterPro" id="IPR007808">
    <property type="entry name" value="Elf1"/>
</dbReference>
<proteinExistence type="inferred from homology"/>
<evidence type="ECO:0000256" key="4">
    <source>
        <dbReference type="ARBA" id="ARBA00023242"/>
    </source>
</evidence>
<dbReference type="OrthoDB" id="445983at2759"/>
<dbReference type="GeneID" id="93647442"/>
<keyword evidence="5" id="KW-0804">Transcription</keyword>
<evidence type="ECO:0000256" key="2">
    <source>
        <dbReference type="ARBA" id="ARBA00009730"/>
    </source>
</evidence>
<dbReference type="SUPFAM" id="SSF57783">
    <property type="entry name" value="Zinc beta-ribbon"/>
    <property type="match status" value="1"/>
</dbReference>
<evidence type="ECO:0000256" key="3">
    <source>
        <dbReference type="ARBA" id="ARBA00022833"/>
    </source>
</evidence>
<keyword evidence="3 5" id="KW-0862">Zinc</keyword>
<keyword evidence="7" id="KW-1185">Reference proteome</keyword>
<keyword evidence="5" id="KW-0863">Zinc-finger</keyword>
<reference evidence="6 7" key="1">
    <citation type="submission" date="2016-02" db="EMBL/GenBank/DDBJ databases">
        <title>Discovery of a natural microsporidian pathogen with a broad tissue tropism in Caenorhabditis elegans.</title>
        <authorList>
            <person name="Luallen R.J."/>
            <person name="Reinke A.W."/>
            <person name="Tong L."/>
            <person name="Botts M.R."/>
            <person name="Felix M.-A."/>
            <person name="Troemel E.R."/>
        </authorList>
    </citation>
    <scope>NUCLEOTIDE SEQUENCE [LARGE SCALE GENOMIC DNA]</scope>
    <source>
        <strain evidence="6 7">JUm2807</strain>
    </source>
</reference>
<comment type="function">
    <text evidence="5">Transcription elongation factor implicated in the maintenance of proper chromatin structure in actively transcribed regions.</text>
</comment>
<dbReference type="InterPro" id="IPR038567">
    <property type="entry name" value="T_Elf1_sf"/>
</dbReference>
<evidence type="ECO:0000313" key="6">
    <source>
        <dbReference type="EMBL" id="OAG28953.1"/>
    </source>
</evidence>
<gene>
    <name evidence="6" type="ORF">NEDG_01092</name>
</gene>
<dbReference type="Pfam" id="PF05129">
    <property type="entry name" value="Zn_ribbon_Elf1"/>
    <property type="match status" value="1"/>
</dbReference>
<dbReference type="PANTHER" id="PTHR20934:SF0">
    <property type="entry name" value="TRANSCRIPTION ELONGATION FACTOR 1 HOMOLOG"/>
    <property type="match status" value="1"/>
</dbReference>
<evidence type="ECO:0000256" key="1">
    <source>
        <dbReference type="ARBA" id="ARBA00004123"/>
    </source>
</evidence>
<dbReference type="EMBL" id="LTDL01000042">
    <property type="protein sequence ID" value="OAG28953.1"/>
    <property type="molecule type" value="Genomic_DNA"/>
</dbReference>
<dbReference type="STRING" id="1805483.A0A177EAJ0"/>
<evidence type="ECO:0000313" key="7">
    <source>
        <dbReference type="Proteomes" id="UP000185944"/>
    </source>
</evidence>
<dbReference type="Proteomes" id="UP000185944">
    <property type="component" value="Unassembled WGS sequence"/>
</dbReference>
<accession>A0A177EAJ0</accession>
<comment type="subcellular location">
    <subcellularLocation>
        <location evidence="1 5">Nucleus</location>
    </subcellularLocation>
</comment>
<dbReference type="GO" id="GO:0006368">
    <property type="term" value="P:transcription elongation by RNA polymerase II"/>
    <property type="evidence" value="ECO:0007669"/>
    <property type="project" value="TreeGrafter"/>
</dbReference>
<protein>
    <recommendedName>
        <fullName evidence="5">Transcription elongation factor 1 homolog</fullName>
    </recommendedName>
</protein>
<comment type="caution">
    <text evidence="6">The sequence shown here is derived from an EMBL/GenBank/DDBJ whole genome shotgun (WGS) entry which is preliminary data.</text>
</comment>
<dbReference type="AlphaFoldDB" id="A0A177EAJ0"/>
<organism evidence="6 7">
    <name type="scientific">Nematocida displodere</name>
    <dbReference type="NCBI Taxonomy" id="1805483"/>
    <lineage>
        <taxon>Eukaryota</taxon>
        <taxon>Fungi</taxon>
        <taxon>Fungi incertae sedis</taxon>
        <taxon>Microsporidia</taxon>
        <taxon>Nematocida</taxon>
    </lineage>
</organism>
<name>A0A177EAJ0_9MICR</name>
<keyword evidence="5" id="KW-0479">Metal-binding</keyword>
<evidence type="ECO:0000256" key="5">
    <source>
        <dbReference type="RuleBase" id="RU364033"/>
    </source>
</evidence>
<dbReference type="GO" id="GO:0008023">
    <property type="term" value="C:transcription elongation factor complex"/>
    <property type="evidence" value="ECO:0007669"/>
    <property type="project" value="TreeGrafter"/>
</dbReference>
<dbReference type="PANTHER" id="PTHR20934">
    <property type="entry name" value="TRANSCRIPTION ELONGATION FACTOR 1 HOMOLOG"/>
    <property type="match status" value="1"/>
</dbReference>
<dbReference type="Gene3D" id="2.20.25.190">
    <property type="match status" value="1"/>
</dbReference>
<dbReference type="GO" id="GO:0008270">
    <property type="term" value="F:zinc ion binding"/>
    <property type="evidence" value="ECO:0007669"/>
    <property type="project" value="UniProtKB-KW"/>
</dbReference>
<dbReference type="VEuPathDB" id="MicrosporidiaDB:NEDG_01092"/>
<keyword evidence="5" id="KW-0805">Transcription regulation</keyword>
<dbReference type="GO" id="GO:0000993">
    <property type="term" value="F:RNA polymerase II complex binding"/>
    <property type="evidence" value="ECO:0007669"/>
    <property type="project" value="TreeGrafter"/>
</dbReference>
<dbReference type="RefSeq" id="XP_067543698.1">
    <property type="nucleotide sequence ID" value="XM_067688510.1"/>
</dbReference>
<sequence>MARKKPQRAKRRVPPAPSKRFSCLECNRENVVTCTIDHNKGTGVARCLVCSVQFQCPTNKLSQAIDVYAEWVDKKG</sequence>
<comment type="similarity">
    <text evidence="2 5">Belongs to the ELOF1 family.</text>
</comment>
<keyword evidence="4 5" id="KW-0539">Nucleus</keyword>